<feature type="transmembrane region" description="Helical" evidence="7">
    <location>
        <begin position="20"/>
        <end position="41"/>
    </location>
</feature>
<feature type="transmembrane region" description="Helical" evidence="7">
    <location>
        <begin position="135"/>
        <end position="160"/>
    </location>
</feature>
<evidence type="ECO:0000259" key="8">
    <source>
        <dbReference type="Pfam" id="PF20684"/>
    </source>
</evidence>
<keyword evidence="2 7" id="KW-0812">Transmembrane</keyword>
<organism evidence="9 10">
    <name type="scientific">Fusarium austroafricanum</name>
    <dbReference type="NCBI Taxonomy" id="2364996"/>
    <lineage>
        <taxon>Eukaryota</taxon>
        <taxon>Fungi</taxon>
        <taxon>Dikarya</taxon>
        <taxon>Ascomycota</taxon>
        <taxon>Pezizomycotina</taxon>
        <taxon>Sordariomycetes</taxon>
        <taxon>Hypocreomycetidae</taxon>
        <taxon>Hypocreales</taxon>
        <taxon>Nectriaceae</taxon>
        <taxon>Fusarium</taxon>
        <taxon>Fusarium concolor species complex</taxon>
    </lineage>
</organism>
<name>A0A8H4P088_9HYPO</name>
<reference evidence="9" key="1">
    <citation type="submission" date="2020-01" db="EMBL/GenBank/DDBJ databases">
        <title>Identification and distribution of gene clusters putatively required for synthesis of sphingolipid metabolism inhibitors in phylogenetically diverse species of the filamentous fungus Fusarium.</title>
        <authorList>
            <person name="Kim H.-S."/>
            <person name="Busman M."/>
            <person name="Brown D.W."/>
            <person name="Divon H."/>
            <person name="Uhlig S."/>
            <person name="Proctor R.H."/>
        </authorList>
    </citation>
    <scope>NUCLEOTIDE SEQUENCE</scope>
    <source>
        <strain evidence="9">NRRL 53441</strain>
    </source>
</reference>
<feature type="transmembrane region" description="Helical" evidence="7">
    <location>
        <begin position="53"/>
        <end position="75"/>
    </location>
</feature>
<keyword evidence="4 7" id="KW-0472">Membrane</keyword>
<dbReference type="PANTHER" id="PTHR33048:SF124">
    <property type="entry name" value="INTEGRAL MEMBRANE PROTEIN"/>
    <property type="match status" value="1"/>
</dbReference>
<evidence type="ECO:0000256" key="4">
    <source>
        <dbReference type="ARBA" id="ARBA00023136"/>
    </source>
</evidence>
<keyword evidence="10" id="KW-1185">Reference proteome</keyword>
<evidence type="ECO:0000313" key="9">
    <source>
        <dbReference type="EMBL" id="KAF4451156.1"/>
    </source>
</evidence>
<comment type="subcellular location">
    <subcellularLocation>
        <location evidence="1">Membrane</location>
        <topology evidence="1">Multi-pass membrane protein</topology>
    </subcellularLocation>
</comment>
<protein>
    <recommendedName>
        <fullName evidence="8">Rhodopsin domain-containing protein</fullName>
    </recommendedName>
</protein>
<feature type="region of interest" description="Disordered" evidence="6">
    <location>
        <begin position="263"/>
        <end position="285"/>
    </location>
</feature>
<feature type="transmembrane region" description="Helical" evidence="7">
    <location>
        <begin position="104"/>
        <end position="123"/>
    </location>
</feature>
<evidence type="ECO:0000256" key="5">
    <source>
        <dbReference type="ARBA" id="ARBA00038359"/>
    </source>
</evidence>
<dbReference type="InterPro" id="IPR049326">
    <property type="entry name" value="Rhodopsin_dom_fungi"/>
</dbReference>
<accession>A0A8H4P088</accession>
<gene>
    <name evidence="9" type="ORF">F53441_5855</name>
</gene>
<dbReference type="PANTHER" id="PTHR33048">
    <property type="entry name" value="PTH11-LIKE INTEGRAL MEMBRANE PROTEIN (AFU_ORTHOLOGUE AFUA_5G11245)"/>
    <property type="match status" value="1"/>
</dbReference>
<dbReference type="GO" id="GO:0016020">
    <property type="term" value="C:membrane"/>
    <property type="evidence" value="ECO:0007669"/>
    <property type="project" value="UniProtKB-SubCell"/>
</dbReference>
<dbReference type="OrthoDB" id="5401779at2759"/>
<evidence type="ECO:0000256" key="7">
    <source>
        <dbReference type="SAM" id="Phobius"/>
    </source>
</evidence>
<feature type="region of interest" description="Disordered" evidence="6">
    <location>
        <begin position="210"/>
        <end position="229"/>
    </location>
</feature>
<comment type="caution">
    <text evidence="9">The sequence shown here is derived from an EMBL/GenBank/DDBJ whole genome shotgun (WGS) entry which is preliminary data.</text>
</comment>
<dbReference type="Proteomes" id="UP000605986">
    <property type="component" value="Unassembled WGS sequence"/>
</dbReference>
<evidence type="ECO:0000256" key="2">
    <source>
        <dbReference type="ARBA" id="ARBA00022692"/>
    </source>
</evidence>
<feature type="transmembrane region" description="Helical" evidence="7">
    <location>
        <begin position="172"/>
        <end position="192"/>
    </location>
</feature>
<evidence type="ECO:0000256" key="6">
    <source>
        <dbReference type="SAM" id="MobiDB-lite"/>
    </source>
</evidence>
<evidence type="ECO:0000256" key="1">
    <source>
        <dbReference type="ARBA" id="ARBA00004141"/>
    </source>
</evidence>
<dbReference type="InterPro" id="IPR052337">
    <property type="entry name" value="SAT4-like"/>
</dbReference>
<feature type="domain" description="Rhodopsin" evidence="8">
    <location>
        <begin position="1"/>
        <end position="197"/>
    </location>
</feature>
<comment type="similarity">
    <text evidence="5">Belongs to the SAT4 family.</text>
</comment>
<evidence type="ECO:0000256" key="3">
    <source>
        <dbReference type="ARBA" id="ARBA00022989"/>
    </source>
</evidence>
<sequence length="301" mass="32734">MGTHAWEMPITKFALFARALYLLPILYNPVQCGAKMSLLLVYRRLAPQKWFHFVVWATSFVVIGSSIAITFAAIFPCQPINAGWDIMIRNPKCIDRPSLYKATAILGAITDAMVLAVPIPVVIPLQIPKRQKIGLVCFFGVGGVTVFTSIMRLIALINSMGNVDQSWGGGPVLLWIFAESNLSIISASLTTIKPFIKHVFPRILGTSGGASKGGLSNPSAPPTIGANSSRGIVRHDHYERFDDGPMYPLQTVTKAEAYKANKKNGGSHISMTRPMSRGSHGDSDSEKAIIQTRITTVSYST</sequence>
<dbReference type="Pfam" id="PF20684">
    <property type="entry name" value="Fung_rhodopsin"/>
    <property type="match status" value="1"/>
</dbReference>
<evidence type="ECO:0000313" key="10">
    <source>
        <dbReference type="Proteomes" id="UP000605986"/>
    </source>
</evidence>
<dbReference type="EMBL" id="JAADJG010000228">
    <property type="protein sequence ID" value="KAF4451156.1"/>
    <property type="molecule type" value="Genomic_DNA"/>
</dbReference>
<proteinExistence type="inferred from homology"/>
<dbReference type="AlphaFoldDB" id="A0A8H4P088"/>
<keyword evidence="3 7" id="KW-1133">Transmembrane helix</keyword>